<comment type="caution">
    <text evidence="2">The sequence shown here is derived from an EMBL/GenBank/DDBJ whole genome shotgun (WGS) entry which is preliminary data.</text>
</comment>
<keyword evidence="1" id="KW-0812">Transmembrane</keyword>
<evidence type="ECO:0000256" key="1">
    <source>
        <dbReference type="SAM" id="Phobius"/>
    </source>
</evidence>
<dbReference type="OrthoDB" id="3295178at2"/>
<dbReference type="AlphaFoldDB" id="A0A433RQB5"/>
<feature type="transmembrane region" description="Helical" evidence="1">
    <location>
        <begin position="36"/>
        <end position="57"/>
    </location>
</feature>
<feature type="transmembrane region" description="Helical" evidence="1">
    <location>
        <begin position="103"/>
        <end position="125"/>
    </location>
</feature>
<gene>
    <name evidence="2" type="ORF">QI30_17430</name>
</gene>
<sequence>MNKFILIISAVGLIFSFAYFNISVWNNIDWLLLERGYYTAMSGIIVFSVISAAKSITTVVEKGGTKLDRIYAGIASVIAVVSIIYCCVSIYNTDWVYLEKGYYWGATAFITITAALTWISLEIVARENAAKRPTYEED</sequence>
<evidence type="ECO:0000313" key="2">
    <source>
        <dbReference type="EMBL" id="RUS52537.1"/>
    </source>
</evidence>
<dbReference type="Proteomes" id="UP000288623">
    <property type="component" value="Unassembled WGS sequence"/>
</dbReference>
<keyword evidence="3" id="KW-1185">Reference proteome</keyword>
<name>A0A433RQB5_9BACL</name>
<feature type="transmembrane region" description="Helical" evidence="1">
    <location>
        <begin position="69"/>
        <end position="91"/>
    </location>
</feature>
<reference evidence="2 3" key="1">
    <citation type="submission" date="2014-11" db="EMBL/GenBank/DDBJ databases">
        <title>Genome sequence and analysis of novel Kurthia sp.</title>
        <authorList>
            <person name="Lawson J.N."/>
            <person name="Gonzalez J.E."/>
            <person name="Rinauldi L."/>
            <person name="Xuan Z."/>
            <person name="Firman A."/>
            <person name="Shaddox L."/>
            <person name="Trudeau A."/>
            <person name="Shah S."/>
            <person name="Reiman D."/>
        </authorList>
    </citation>
    <scope>NUCLEOTIDE SEQUENCE [LARGE SCALE GENOMIC DNA]</scope>
    <source>
        <strain evidence="2 3">3B1D</strain>
    </source>
</reference>
<keyword evidence="1" id="KW-0472">Membrane</keyword>
<protein>
    <submittedName>
        <fullName evidence="2">Uncharacterized protein</fullName>
    </submittedName>
</protein>
<dbReference type="RefSeq" id="WP_126991878.1">
    <property type="nucleotide sequence ID" value="NZ_JTFC01000042.1"/>
</dbReference>
<keyword evidence="1" id="KW-1133">Transmembrane helix</keyword>
<accession>A0A433RQB5</accession>
<dbReference type="EMBL" id="JTFC01000042">
    <property type="protein sequence ID" value="RUS52537.1"/>
    <property type="molecule type" value="Genomic_DNA"/>
</dbReference>
<proteinExistence type="predicted"/>
<evidence type="ECO:0000313" key="3">
    <source>
        <dbReference type="Proteomes" id="UP000288623"/>
    </source>
</evidence>
<organism evidence="2 3">
    <name type="scientific">Candidatus Kurthia intestinigallinarum</name>
    <dbReference type="NCBI Taxonomy" id="1562256"/>
    <lineage>
        <taxon>Bacteria</taxon>
        <taxon>Bacillati</taxon>
        <taxon>Bacillota</taxon>
        <taxon>Bacilli</taxon>
        <taxon>Bacillales</taxon>
        <taxon>Caryophanaceae</taxon>
        <taxon>Kurthia</taxon>
    </lineage>
</organism>